<comment type="caution">
    <text evidence="2">The sequence shown here is derived from an EMBL/GenBank/DDBJ whole genome shotgun (WGS) entry which is preliminary data.</text>
</comment>
<name>A0ABP4G3G9_9MICO</name>
<gene>
    <name evidence="2" type="ORF">GCM10009655_09540</name>
</gene>
<sequence>MGYRNKLARSGLVILAMAAALTACTGSGDFSISNESSSDVTVSTGGDEVAVAAGGAASILGSGCTPGDVSVEFASGETVVVAGPICPEEELVVRDGGVELRTVP</sequence>
<feature type="signal peptide" evidence="1">
    <location>
        <begin position="1"/>
        <end position="25"/>
    </location>
</feature>
<organism evidence="2 3">
    <name type="scientific">Rhodoglobus aureus</name>
    <dbReference type="NCBI Taxonomy" id="191497"/>
    <lineage>
        <taxon>Bacteria</taxon>
        <taxon>Bacillati</taxon>
        <taxon>Actinomycetota</taxon>
        <taxon>Actinomycetes</taxon>
        <taxon>Micrococcales</taxon>
        <taxon>Microbacteriaceae</taxon>
        <taxon>Rhodoglobus</taxon>
    </lineage>
</organism>
<dbReference type="RefSeq" id="WP_343923664.1">
    <property type="nucleotide sequence ID" value="NZ_BAAAKW010000017.1"/>
</dbReference>
<dbReference type="PROSITE" id="PS51257">
    <property type="entry name" value="PROKAR_LIPOPROTEIN"/>
    <property type="match status" value="1"/>
</dbReference>
<accession>A0ABP4G3G9</accession>
<dbReference type="Proteomes" id="UP001500943">
    <property type="component" value="Unassembled WGS sequence"/>
</dbReference>
<reference evidence="3" key="1">
    <citation type="journal article" date="2019" name="Int. J. Syst. Evol. Microbiol.">
        <title>The Global Catalogue of Microorganisms (GCM) 10K type strain sequencing project: providing services to taxonomists for standard genome sequencing and annotation.</title>
        <authorList>
            <consortium name="The Broad Institute Genomics Platform"/>
            <consortium name="The Broad Institute Genome Sequencing Center for Infectious Disease"/>
            <person name="Wu L."/>
            <person name="Ma J."/>
        </authorList>
    </citation>
    <scope>NUCLEOTIDE SEQUENCE [LARGE SCALE GENOMIC DNA]</scope>
    <source>
        <strain evidence="3">JCM 12762</strain>
    </source>
</reference>
<protein>
    <recommendedName>
        <fullName evidence="4">Lipoprotein</fullName>
    </recommendedName>
</protein>
<feature type="chain" id="PRO_5046810009" description="Lipoprotein" evidence="1">
    <location>
        <begin position="26"/>
        <end position="104"/>
    </location>
</feature>
<evidence type="ECO:0008006" key="4">
    <source>
        <dbReference type="Google" id="ProtNLM"/>
    </source>
</evidence>
<evidence type="ECO:0000256" key="1">
    <source>
        <dbReference type="SAM" id="SignalP"/>
    </source>
</evidence>
<evidence type="ECO:0000313" key="3">
    <source>
        <dbReference type="Proteomes" id="UP001500943"/>
    </source>
</evidence>
<keyword evidence="1" id="KW-0732">Signal</keyword>
<evidence type="ECO:0000313" key="2">
    <source>
        <dbReference type="EMBL" id="GAA1212390.1"/>
    </source>
</evidence>
<dbReference type="EMBL" id="BAAAKW010000017">
    <property type="protein sequence ID" value="GAA1212390.1"/>
    <property type="molecule type" value="Genomic_DNA"/>
</dbReference>
<proteinExistence type="predicted"/>
<keyword evidence="3" id="KW-1185">Reference proteome</keyword>